<keyword evidence="1" id="KW-0812">Transmembrane</keyword>
<organism evidence="2 3">
    <name type="scientific">Sporosarcina thermotolerans</name>
    <dbReference type="NCBI Taxonomy" id="633404"/>
    <lineage>
        <taxon>Bacteria</taxon>
        <taxon>Bacillati</taxon>
        <taxon>Bacillota</taxon>
        <taxon>Bacilli</taxon>
        <taxon>Bacillales</taxon>
        <taxon>Caryophanaceae</taxon>
        <taxon>Sporosarcina</taxon>
    </lineage>
</organism>
<sequence>MKANNQSGYTFLEMLLVLSVVIILTVVIIPIGDRWIQKQSEEEALQMLIATIHHAQAYALAHEVHTSISFRNSGRSYSLFTPINVTYSTIDFPEGMRWVAGNRLRAVEFHPNGHIINPGTLVIQTSTGNKVITLQLQHGRMLVYDQ</sequence>
<dbReference type="PIRSF" id="PIRSF021292">
    <property type="entry name" value="Competence_ComGD"/>
    <property type="match status" value="1"/>
</dbReference>
<protein>
    <recommendedName>
        <fullName evidence="4">Prepilin-type N-terminal cleavage/methylation domain-containing protein</fullName>
    </recommendedName>
</protein>
<keyword evidence="3" id="KW-1185">Reference proteome</keyword>
<dbReference type="InterPro" id="IPR016785">
    <property type="entry name" value="ComGD"/>
</dbReference>
<accession>A0AAW9A8H0</accession>
<feature type="transmembrane region" description="Helical" evidence="1">
    <location>
        <begin position="12"/>
        <end position="31"/>
    </location>
</feature>
<keyword evidence="1" id="KW-1133">Transmembrane helix</keyword>
<evidence type="ECO:0000313" key="2">
    <source>
        <dbReference type="EMBL" id="MDW0117339.1"/>
    </source>
</evidence>
<dbReference type="GO" id="GO:0030420">
    <property type="term" value="P:establishment of competence for transformation"/>
    <property type="evidence" value="ECO:0007669"/>
    <property type="project" value="InterPro"/>
</dbReference>
<dbReference type="AlphaFoldDB" id="A0AAW9A8H0"/>
<dbReference type="InterPro" id="IPR045584">
    <property type="entry name" value="Pilin-like"/>
</dbReference>
<evidence type="ECO:0008006" key="4">
    <source>
        <dbReference type="Google" id="ProtNLM"/>
    </source>
</evidence>
<gene>
    <name evidence="2" type="ORF">QTL97_10370</name>
</gene>
<name>A0AAW9A8H0_9BACL</name>
<keyword evidence="1" id="KW-0472">Membrane</keyword>
<dbReference type="RefSeq" id="WP_283732194.1">
    <property type="nucleotide sequence ID" value="NZ_CP125968.1"/>
</dbReference>
<proteinExistence type="predicted"/>
<dbReference type="EMBL" id="JAUBDJ010000005">
    <property type="protein sequence ID" value="MDW0117339.1"/>
    <property type="molecule type" value="Genomic_DNA"/>
</dbReference>
<evidence type="ECO:0000313" key="3">
    <source>
        <dbReference type="Proteomes" id="UP001271648"/>
    </source>
</evidence>
<reference evidence="2 3" key="1">
    <citation type="submission" date="2023-06" db="EMBL/GenBank/DDBJ databases">
        <title>Sporosarcina sp. nov., isolated from Korean traditional fermented seafood 'Jeotgal'.</title>
        <authorList>
            <person name="Yang A.I."/>
            <person name="Shin N.-R."/>
        </authorList>
    </citation>
    <scope>NUCLEOTIDE SEQUENCE [LARGE SCALE GENOMIC DNA]</scope>
    <source>
        <strain evidence="2 3">KCTC43456</strain>
    </source>
</reference>
<dbReference type="Proteomes" id="UP001271648">
    <property type="component" value="Unassembled WGS sequence"/>
</dbReference>
<comment type="caution">
    <text evidence="2">The sequence shown here is derived from an EMBL/GenBank/DDBJ whole genome shotgun (WGS) entry which is preliminary data.</text>
</comment>
<dbReference type="SUPFAM" id="SSF54523">
    <property type="entry name" value="Pili subunits"/>
    <property type="match status" value="1"/>
</dbReference>
<evidence type="ECO:0000256" key="1">
    <source>
        <dbReference type="SAM" id="Phobius"/>
    </source>
</evidence>